<evidence type="ECO:0000313" key="2">
    <source>
        <dbReference type="EMBL" id="GEU89307.1"/>
    </source>
</evidence>
<evidence type="ECO:0000256" key="1">
    <source>
        <dbReference type="SAM" id="MobiDB-lite"/>
    </source>
</evidence>
<gene>
    <name evidence="2" type="ORF">Tci_061285</name>
</gene>
<dbReference type="AlphaFoldDB" id="A0A6L2NUK9"/>
<comment type="caution">
    <text evidence="2">The sequence shown here is derived from an EMBL/GenBank/DDBJ whole genome shotgun (WGS) entry which is preliminary data.</text>
</comment>
<sequence length="442" mass="47806">MAALVISISADVSVESVGSSFPRIILIGPIFVEDSVTIEVGAAAVALPVGVLELDTHSSSKADPSESSPPPVSVAPMVSPFLCSDDLESDIEIPERHIHTAPILLAPFAIVAPSSEFPLESVVAPPEIRQQRAILIRPEEDIPLCRLYRTHPGGPCKALTAKKSVRPLPSHRLAIRYTLHHLDHFTSGSSSSHSSSDHSSSGHFSSGHSLFRNTPPDTTRGLSPLESAPLSTMYPPTTFQSSVGDSSSESSAGPSLKRCRSSAATVISSIHATRDLIPSRVDLLPPRKRFRDFISPKDCVKEDIDMDVLEDIEADATTIEVTIDMDVDARIDACIGMEVDVGVDVEDEVYSSDRGVMEVGLDVVTGIDILDGMLMPDVVKRLEQVEEGLQDIYDHVIEIPLQRIEDIKTGQRELEARSMIDGGEIASLLKHVTFLEMSNARL</sequence>
<proteinExistence type="predicted"/>
<name>A0A6L2NUK9_TANCI</name>
<organism evidence="2">
    <name type="scientific">Tanacetum cinerariifolium</name>
    <name type="common">Dalmatian daisy</name>
    <name type="synonym">Chrysanthemum cinerariifolium</name>
    <dbReference type="NCBI Taxonomy" id="118510"/>
    <lineage>
        <taxon>Eukaryota</taxon>
        <taxon>Viridiplantae</taxon>
        <taxon>Streptophyta</taxon>
        <taxon>Embryophyta</taxon>
        <taxon>Tracheophyta</taxon>
        <taxon>Spermatophyta</taxon>
        <taxon>Magnoliopsida</taxon>
        <taxon>eudicotyledons</taxon>
        <taxon>Gunneridae</taxon>
        <taxon>Pentapetalae</taxon>
        <taxon>asterids</taxon>
        <taxon>campanulids</taxon>
        <taxon>Asterales</taxon>
        <taxon>Asteraceae</taxon>
        <taxon>Asteroideae</taxon>
        <taxon>Anthemideae</taxon>
        <taxon>Anthemidinae</taxon>
        <taxon>Tanacetum</taxon>
    </lineage>
</organism>
<feature type="compositionally biased region" description="Low complexity" evidence="1">
    <location>
        <begin position="187"/>
        <end position="209"/>
    </location>
</feature>
<protein>
    <submittedName>
        <fullName evidence="2">Uncharacterized protein</fullName>
    </submittedName>
</protein>
<reference evidence="2" key="1">
    <citation type="journal article" date="2019" name="Sci. Rep.">
        <title>Draft genome of Tanacetum cinerariifolium, the natural source of mosquito coil.</title>
        <authorList>
            <person name="Yamashiro T."/>
            <person name="Shiraishi A."/>
            <person name="Satake H."/>
            <person name="Nakayama K."/>
        </authorList>
    </citation>
    <scope>NUCLEOTIDE SEQUENCE</scope>
</reference>
<accession>A0A6L2NUK9</accession>
<dbReference type="EMBL" id="BKCJ010009935">
    <property type="protein sequence ID" value="GEU89307.1"/>
    <property type="molecule type" value="Genomic_DNA"/>
</dbReference>
<feature type="compositionally biased region" description="Low complexity" evidence="1">
    <location>
        <begin position="241"/>
        <end position="255"/>
    </location>
</feature>
<feature type="compositionally biased region" description="Polar residues" evidence="1">
    <location>
        <begin position="211"/>
        <end position="221"/>
    </location>
</feature>
<feature type="region of interest" description="Disordered" evidence="1">
    <location>
        <begin position="186"/>
        <end position="257"/>
    </location>
</feature>